<gene>
    <name evidence="1" type="ORF">ICI42_00945</name>
</gene>
<proteinExistence type="predicted"/>
<accession>A0A8J6PTK3</accession>
<dbReference type="RefSeq" id="WP_188162672.1">
    <property type="nucleotide sequence ID" value="NZ_JACVVX010000001.1"/>
</dbReference>
<dbReference type="EMBL" id="JACVVX010000001">
    <property type="protein sequence ID" value="MBD0413222.1"/>
    <property type="molecule type" value="Genomic_DNA"/>
</dbReference>
<keyword evidence="2" id="KW-1185">Reference proteome</keyword>
<evidence type="ECO:0000313" key="2">
    <source>
        <dbReference type="Proteomes" id="UP000643405"/>
    </source>
</evidence>
<reference evidence="1" key="1">
    <citation type="submission" date="2020-09" db="EMBL/GenBank/DDBJ databases">
        <title>Genome seq and assembly of Tianweitania sp.</title>
        <authorList>
            <person name="Chhetri G."/>
        </authorList>
    </citation>
    <scope>NUCLEOTIDE SEQUENCE</scope>
    <source>
        <strain evidence="1">Rool2</strain>
    </source>
</reference>
<dbReference type="AlphaFoldDB" id="A0A8J6PTK3"/>
<name>A0A8J6PTK3_9HYPH</name>
<evidence type="ECO:0000313" key="1">
    <source>
        <dbReference type="EMBL" id="MBD0413222.1"/>
    </source>
</evidence>
<sequence>MDHRDRLILALSALVRAEREARIALEAAISSGELSPDTAKAMDNPEIVLNQDDMIMAEEFVRPYAPSSRLGIS</sequence>
<protein>
    <submittedName>
        <fullName evidence="1">Uncharacterized protein</fullName>
    </submittedName>
</protein>
<dbReference type="Proteomes" id="UP000643405">
    <property type="component" value="Unassembled WGS sequence"/>
</dbReference>
<organism evidence="1 2">
    <name type="scientific">Oryzicola mucosus</name>
    <dbReference type="NCBI Taxonomy" id="2767425"/>
    <lineage>
        <taxon>Bacteria</taxon>
        <taxon>Pseudomonadati</taxon>
        <taxon>Pseudomonadota</taxon>
        <taxon>Alphaproteobacteria</taxon>
        <taxon>Hyphomicrobiales</taxon>
        <taxon>Phyllobacteriaceae</taxon>
        <taxon>Oryzicola</taxon>
    </lineage>
</organism>
<comment type="caution">
    <text evidence="1">The sequence shown here is derived from an EMBL/GenBank/DDBJ whole genome shotgun (WGS) entry which is preliminary data.</text>
</comment>